<gene>
    <name evidence="2" type="ORF">KYI95_23420</name>
</gene>
<evidence type="ECO:0000313" key="3">
    <source>
        <dbReference type="Proteomes" id="UP001197236"/>
    </source>
</evidence>
<dbReference type="Pfam" id="PF02518">
    <property type="entry name" value="HATPase_c"/>
    <property type="match status" value="1"/>
</dbReference>
<name>A0ABS6VN14_9GAMM</name>
<proteinExistence type="predicted"/>
<comment type="caution">
    <text evidence="2">The sequence shown here is derived from an EMBL/GenBank/DDBJ whole genome shotgun (WGS) entry which is preliminary data.</text>
</comment>
<keyword evidence="3" id="KW-1185">Reference proteome</keyword>
<organism evidence="2 3">
    <name type="scientific">Pantoea allii</name>
    <dbReference type="NCBI Taxonomy" id="574096"/>
    <lineage>
        <taxon>Bacteria</taxon>
        <taxon>Pseudomonadati</taxon>
        <taxon>Pseudomonadota</taxon>
        <taxon>Gammaproteobacteria</taxon>
        <taxon>Enterobacterales</taxon>
        <taxon>Erwiniaceae</taxon>
        <taxon>Pantoea</taxon>
    </lineage>
</organism>
<accession>A0ABS6VN14</accession>
<dbReference type="InterPro" id="IPR036890">
    <property type="entry name" value="HATPase_C_sf"/>
</dbReference>
<dbReference type="Gene3D" id="3.30.565.10">
    <property type="entry name" value="Histidine kinase-like ATPase, C-terminal domain"/>
    <property type="match status" value="1"/>
</dbReference>
<keyword evidence="2" id="KW-0808">Transferase</keyword>
<protein>
    <submittedName>
        <fullName evidence="2">Sensor histidine kinase</fullName>
    </submittedName>
</protein>
<evidence type="ECO:0000259" key="1">
    <source>
        <dbReference type="Pfam" id="PF02518"/>
    </source>
</evidence>
<sequence length="73" mass="8357">MHNLIDNANKKINKGVINLNIKLLNNTLFIRVSDTSQGFDIKKLDLLFWPFNQGVKEDTLQGLELGLTIIKLY</sequence>
<evidence type="ECO:0000313" key="2">
    <source>
        <dbReference type="EMBL" id="MBW1260118.1"/>
    </source>
</evidence>
<dbReference type="GO" id="GO:0016301">
    <property type="term" value="F:kinase activity"/>
    <property type="evidence" value="ECO:0007669"/>
    <property type="project" value="UniProtKB-KW"/>
</dbReference>
<dbReference type="RefSeq" id="WP_158086989.1">
    <property type="nucleotide sequence ID" value="NZ_CP193916.1"/>
</dbReference>
<feature type="domain" description="Histidine kinase/HSP90-like ATPase" evidence="1">
    <location>
        <begin position="2"/>
        <end position="71"/>
    </location>
</feature>
<keyword evidence="2" id="KW-0418">Kinase</keyword>
<reference evidence="2 3" key="1">
    <citation type="submission" date="2021-07" db="EMBL/GenBank/DDBJ databases">
        <title>A novel phosphonate cluster across the Pantoea species complex is important for pathogenicity in onion.</title>
        <authorList>
            <person name="Zhao M."/>
            <person name="Stice S."/>
            <person name="Shin G.Y."/>
            <person name="Coutinho T."/>
            <person name="Gitaitis R."/>
            <person name="Kvitko B."/>
            <person name="Dutta B."/>
        </authorList>
    </citation>
    <scope>NUCLEOTIDE SEQUENCE [LARGE SCALE GENOMIC DNA]</scope>
    <source>
        <strain evidence="2 3">BD 382</strain>
    </source>
</reference>
<dbReference type="SUPFAM" id="SSF55874">
    <property type="entry name" value="ATPase domain of HSP90 chaperone/DNA topoisomerase II/histidine kinase"/>
    <property type="match status" value="1"/>
</dbReference>
<dbReference type="Proteomes" id="UP001197236">
    <property type="component" value="Unassembled WGS sequence"/>
</dbReference>
<dbReference type="InterPro" id="IPR003594">
    <property type="entry name" value="HATPase_dom"/>
</dbReference>
<dbReference type="EMBL" id="JAHVXZ010000030">
    <property type="protein sequence ID" value="MBW1260118.1"/>
    <property type="molecule type" value="Genomic_DNA"/>
</dbReference>